<dbReference type="RefSeq" id="WP_229668018.1">
    <property type="nucleotide sequence ID" value="NZ_BMLU01000001.1"/>
</dbReference>
<comment type="catalytic activity">
    <reaction evidence="1 10">
        <text>Transfers a segment of a (1-&gt;4)-alpha-D-glucan to a new position in an acceptor, which may be glucose or a (1-&gt;4)-alpha-D-glucan.</text>
        <dbReference type="EC" id="2.4.1.25"/>
    </reaction>
</comment>
<evidence type="ECO:0000256" key="1">
    <source>
        <dbReference type="ARBA" id="ARBA00000439"/>
    </source>
</evidence>
<accession>A0A4R6FXA7</accession>
<keyword evidence="5 10" id="KW-0328">Glycosyltransferase</keyword>
<evidence type="ECO:0000256" key="4">
    <source>
        <dbReference type="ARBA" id="ARBA00020295"/>
    </source>
</evidence>
<evidence type="ECO:0000313" key="12">
    <source>
        <dbReference type="Proteomes" id="UP000295493"/>
    </source>
</evidence>
<dbReference type="Gene3D" id="3.20.20.80">
    <property type="entry name" value="Glycosidases"/>
    <property type="match status" value="1"/>
</dbReference>
<dbReference type="PANTHER" id="PTHR32438">
    <property type="entry name" value="4-ALPHA-GLUCANOTRANSFERASE DPE1, CHLOROPLASTIC/AMYLOPLASTIC"/>
    <property type="match status" value="1"/>
</dbReference>
<dbReference type="InterPro" id="IPR003385">
    <property type="entry name" value="Glyco_hydro_77"/>
</dbReference>
<dbReference type="GO" id="GO:0004134">
    <property type="term" value="F:4-alpha-glucanotransferase activity"/>
    <property type="evidence" value="ECO:0007669"/>
    <property type="project" value="UniProtKB-EC"/>
</dbReference>
<evidence type="ECO:0000256" key="6">
    <source>
        <dbReference type="ARBA" id="ARBA00022679"/>
    </source>
</evidence>
<protein>
    <recommendedName>
        <fullName evidence="4 10">4-alpha-glucanotransferase</fullName>
        <ecNumber evidence="3 10">2.4.1.25</ecNumber>
    </recommendedName>
    <alternativeName>
        <fullName evidence="8 10">Amylomaltase</fullName>
    </alternativeName>
    <alternativeName>
        <fullName evidence="9 10">Disproportionating enzyme</fullName>
    </alternativeName>
</protein>
<evidence type="ECO:0000256" key="2">
    <source>
        <dbReference type="ARBA" id="ARBA00005684"/>
    </source>
</evidence>
<keyword evidence="6 10" id="KW-0808">Transferase</keyword>
<dbReference type="InterPro" id="IPR017853">
    <property type="entry name" value="GH"/>
</dbReference>
<evidence type="ECO:0000256" key="10">
    <source>
        <dbReference type="RuleBase" id="RU361207"/>
    </source>
</evidence>
<comment type="similarity">
    <text evidence="2 10">Belongs to the disproportionating enzyme family.</text>
</comment>
<evidence type="ECO:0000256" key="3">
    <source>
        <dbReference type="ARBA" id="ARBA00012560"/>
    </source>
</evidence>
<gene>
    <name evidence="11" type="ORF">EV664_101144</name>
</gene>
<organism evidence="11 12">
    <name type="scientific">Stakelama pacifica</name>
    <dbReference type="NCBI Taxonomy" id="517720"/>
    <lineage>
        <taxon>Bacteria</taxon>
        <taxon>Pseudomonadati</taxon>
        <taxon>Pseudomonadota</taxon>
        <taxon>Alphaproteobacteria</taxon>
        <taxon>Sphingomonadales</taxon>
        <taxon>Sphingomonadaceae</taxon>
        <taxon>Stakelama</taxon>
    </lineage>
</organism>
<reference evidence="11 12" key="1">
    <citation type="submission" date="2019-03" db="EMBL/GenBank/DDBJ databases">
        <title>Genomic Encyclopedia of Type Strains, Phase IV (KMG-IV): sequencing the most valuable type-strain genomes for metagenomic binning, comparative biology and taxonomic classification.</title>
        <authorList>
            <person name="Goeker M."/>
        </authorList>
    </citation>
    <scope>NUCLEOTIDE SEQUENCE [LARGE SCALE GENOMIC DNA]</scope>
    <source>
        <strain evidence="11 12">DSM 25059</strain>
    </source>
</reference>
<sequence length="667" mass="73055">MAFDMKALHRLCAALGVQIDWENAEGKAEHVSDDSLRRILSALGYPAEDDAALRESVARLQERQLPDFLTGDQDEMLLIPGDDAGGIFSLELENGTVVPIAGERTSRGLLLDPIDVPGYHRLRVTEREITLAIAPHRCFGMSDVAPKRRLWGPSVQVPALRGEAPGAFGDFATLEDAARAFGAKGADAMAISPTHALFPADPSRFSPYAPSSRMFHNILFGDLASIEPQLREVAGGELIDWAGAIPARLAALRRAFDARGDTVREAVERYRAAQGKELERHALFDALHAHFFAQGARGWQEWPERYRDPDSPAVAAFSDEHRGHVDFYIFAQWLAESSLKTAQRAATDAGMAIGLISDLAVGMDMGGSHGWSRREDLLNGLSIGAPPDPLGPAGQDWRITSFAPDALRRTGFRGFIDTLRAAIRNTGGIRIDHVLGLRRLWVVPHGASSAQGAYLTMPLDDMLRIIALESQRAKAVVIGEDLGTVPEGLRPQLAKRGLMGMRVLWFERDAKGAFLPPETWASDAVAMSGTHDTPTAAGWWQGRDIDWRERTGQSTEAANKDRLQRRWERKRLWDACTRAGVAEGPQPAPEASDPIADAALGFVAATPCNLAIVPLEDVAALVEQPNLPGTTDEHPNWRRRMPEATDTMLAEPRIAARIERLNKERRS</sequence>
<dbReference type="NCBIfam" id="TIGR00217">
    <property type="entry name" value="malQ"/>
    <property type="match status" value="1"/>
</dbReference>
<dbReference type="Proteomes" id="UP000295493">
    <property type="component" value="Unassembled WGS sequence"/>
</dbReference>
<proteinExistence type="inferred from homology"/>
<evidence type="ECO:0000256" key="9">
    <source>
        <dbReference type="ARBA" id="ARBA00031501"/>
    </source>
</evidence>
<evidence type="ECO:0000256" key="5">
    <source>
        <dbReference type="ARBA" id="ARBA00022676"/>
    </source>
</evidence>
<keyword evidence="7 10" id="KW-0119">Carbohydrate metabolism</keyword>
<dbReference type="PANTHER" id="PTHR32438:SF5">
    <property type="entry name" value="4-ALPHA-GLUCANOTRANSFERASE DPE1, CHLOROPLASTIC_AMYLOPLASTIC"/>
    <property type="match status" value="1"/>
</dbReference>
<dbReference type="AlphaFoldDB" id="A0A4R6FXA7"/>
<dbReference type="EC" id="2.4.1.25" evidence="3 10"/>
<comment type="caution">
    <text evidence="11">The sequence shown here is derived from an EMBL/GenBank/DDBJ whole genome shotgun (WGS) entry which is preliminary data.</text>
</comment>
<dbReference type="SUPFAM" id="SSF51445">
    <property type="entry name" value="(Trans)glycosidases"/>
    <property type="match status" value="1"/>
</dbReference>
<keyword evidence="12" id="KW-1185">Reference proteome</keyword>
<dbReference type="GO" id="GO:0005975">
    <property type="term" value="P:carbohydrate metabolic process"/>
    <property type="evidence" value="ECO:0007669"/>
    <property type="project" value="InterPro"/>
</dbReference>
<evidence type="ECO:0000313" key="11">
    <source>
        <dbReference type="EMBL" id="TDN86573.1"/>
    </source>
</evidence>
<dbReference type="EMBL" id="SNWD01000001">
    <property type="protein sequence ID" value="TDN86573.1"/>
    <property type="molecule type" value="Genomic_DNA"/>
</dbReference>
<evidence type="ECO:0000256" key="8">
    <source>
        <dbReference type="ARBA" id="ARBA00031423"/>
    </source>
</evidence>
<dbReference type="Pfam" id="PF02446">
    <property type="entry name" value="Glyco_hydro_77"/>
    <property type="match status" value="1"/>
</dbReference>
<evidence type="ECO:0000256" key="7">
    <source>
        <dbReference type="ARBA" id="ARBA00023277"/>
    </source>
</evidence>
<name>A0A4R6FXA7_9SPHN</name>